<dbReference type="PROSITE" id="PS50888">
    <property type="entry name" value="BHLH"/>
    <property type="match status" value="1"/>
</dbReference>
<sequence length="463" mass="51112">MLDPLNTPANFNRDGGFDIMSVLERQEAIWMKWQEEQLHHPPPLPLQVRQLGHDFFNSTDQLNVFSSPAQAHHHFHGFITNDHHFSGLLTQGILKQDPGVQTTTGCDNFTNIGGPSAGLGACELGNITGFGMDYAVSRTVSCPPAMAAAMADVATAASKGRETTLPEKLSSSAGRESFKKRKADKTQNQKEATEQEGKDKRSRGCQKEEDSKVTEQKSTSKNTATNNTINREASENSKISEVQKPDYIHVRARRGQATDSHSLAERVRREKISERMKYLQDLVPGCNKITGKAGMLDEIINYVQSLQRQVEFLSMKLAAINPRLDFNIGDISTKEIFAVGTSELHTIGSTSEIINPLNYPFDSIQQVVSCCGLETGADPSEMALRRTISAPVSIHETLRDSPYFSQIHPSSTWDAELQSLYALEFQQGKSTSLLSQPCTGILMSCQTFGGYLIIPQGERRESS</sequence>
<dbReference type="SMART" id="SM00353">
    <property type="entry name" value="HLH"/>
    <property type="match status" value="1"/>
</dbReference>
<dbReference type="SUPFAM" id="SSF47459">
    <property type="entry name" value="HLH, helix-loop-helix DNA-binding domain"/>
    <property type="match status" value="1"/>
</dbReference>
<evidence type="ECO:0000259" key="6">
    <source>
        <dbReference type="PROSITE" id="PS50888"/>
    </source>
</evidence>
<dbReference type="InterPro" id="IPR024097">
    <property type="entry name" value="bHLH_ZIP_TF"/>
</dbReference>
<evidence type="ECO:0000256" key="4">
    <source>
        <dbReference type="ARBA" id="ARBA00023242"/>
    </source>
</evidence>
<organism evidence="7 8">
    <name type="scientific">Coffea arabica</name>
    <name type="common">Arabian coffee</name>
    <dbReference type="NCBI Taxonomy" id="13443"/>
    <lineage>
        <taxon>Eukaryota</taxon>
        <taxon>Viridiplantae</taxon>
        <taxon>Streptophyta</taxon>
        <taxon>Embryophyta</taxon>
        <taxon>Tracheophyta</taxon>
        <taxon>Spermatophyta</taxon>
        <taxon>Magnoliopsida</taxon>
        <taxon>eudicotyledons</taxon>
        <taxon>Gunneridae</taxon>
        <taxon>Pentapetalae</taxon>
        <taxon>asterids</taxon>
        <taxon>lamiids</taxon>
        <taxon>Gentianales</taxon>
        <taxon>Rubiaceae</taxon>
        <taxon>Ixoroideae</taxon>
        <taxon>Gardenieae complex</taxon>
        <taxon>Bertiereae - Coffeeae clade</taxon>
        <taxon>Coffeeae</taxon>
        <taxon>Coffea</taxon>
    </lineage>
</organism>
<keyword evidence="4" id="KW-0539">Nucleus</keyword>
<evidence type="ECO:0000256" key="1">
    <source>
        <dbReference type="ARBA" id="ARBA00004123"/>
    </source>
</evidence>
<evidence type="ECO:0000313" key="8">
    <source>
        <dbReference type="RefSeq" id="XP_071930726.1"/>
    </source>
</evidence>
<reference evidence="8" key="1">
    <citation type="submission" date="2025-08" db="UniProtKB">
        <authorList>
            <consortium name="RefSeq"/>
        </authorList>
    </citation>
    <scope>IDENTIFICATION</scope>
    <source>
        <tissue evidence="8">Leaves</tissue>
    </source>
</reference>
<proteinExistence type="predicted"/>
<dbReference type="Pfam" id="PF00010">
    <property type="entry name" value="HLH"/>
    <property type="match status" value="1"/>
</dbReference>
<feature type="region of interest" description="Disordered" evidence="5">
    <location>
        <begin position="158"/>
        <end position="245"/>
    </location>
</feature>
<dbReference type="PANTHER" id="PTHR12565">
    <property type="entry name" value="STEROL REGULATORY ELEMENT-BINDING PROTEIN"/>
    <property type="match status" value="1"/>
</dbReference>
<keyword evidence="2" id="KW-0805">Transcription regulation</keyword>
<feature type="domain" description="BHLH" evidence="6">
    <location>
        <begin position="256"/>
        <end position="306"/>
    </location>
</feature>
<dbReference type="Gene3D" id="4.10.280.10">
    <property type="entry name" value="Helix-loop-helix DNA-binding domain"/>
    <property type="match status" value="1"/>
</dbReference>
<evidence type="ECO:0000256" key="2">
    <source>
        <dbReference type="ARBA" id="ARBA00023015"/>
    </source>
</evidence>
<feature type="compositionally biased region" description="Basic and acidic residues" evidence="5">
    <location>
        <begin position="205"/>
        <end position="215"/>
    </location>
</feature>
<accession>A0ABM4WG13</accession>
<keyword evidence="3" id="KW-0804">Transcription</keyword>
<dbReference type="InterPro" id="IPR036638">
    <property type="entry name" value="HLH_DNA-bd_sf"/>
</dbReference>
<name>A0ABM4WG13_COFAR</name>
<dbReference type="PANTHER" id="PTHR12565:SF444">
    <property type="entry name" value="TRANSCRIPTION FACTOR BHLH62-RELATED"/>
    <property type="match status" value="1"/>
</dbReference>
<evidence type="ECO:0000256" key="5">
    <source>
        <dbReference type="SAM" id="MobiDB-lite"/>
    </source>
</evidence>
<dbReference type="GeneID" id="140004140"/>
<comment type="subcellular location">
    <subcellularLocation>
        <location evidence="1">Nucleus</location>
    </subcellularLocation>
</comment>
<gene>
    <name evidence="8" type="primary">LOC140004140</name>
</gene>
<protein>
    <submittedName>
        <fullName evidence="8">Uncharacterized protein isoform X1</fullName>
    </submittedName>
</protein>
<dbReference type="InterPro" id="IPR011598">
    <property type="entry name" value="bHLH_dom"/>
</dbReference>
<feature type="compositionally biased region" description="Basic and acidic residues" evidence="5">
    <location>
        <begin position="184"/>
        <end position="199"/>
    </location>
</feature>
<feature type="compositionally biased region" description="Low complexity" evidence="5">
    <location>
        <begin position="217"/>
        <end position="230"/>
    </location>
</feature>
<keyword evidence="7" id="KW-1185">Reference proteome</keyword>
<dbReference type="Proteomes" id="UP001652660">
    <property type="component" value="Chromosome 2c"/>
</dbReference>
<dbReference type="RefSeq" id="XP_071930726.1">
    <property type="nucleotide sequence ID" value="XM_072074625.1"/>
</dbReference>
<evidence type="ECO:0000256" key="3">
    <source>
        <dbReference type="ARBA" id="ARBA00023163"/>
    </source>
</evidence>
<evidence type="ECO:0000313" key="7">
    <source>
        <dbReference type="Proteomes" id="UP001652660"/>
    </source>
</evidence>
<dbReference type="CDD" id="cd18919">
    <property type="entry name" value="bHLH_AtBPE_like"/>
    <property type="match status" value="1"/>
</dbReference>